<dbReference type="GeneID" id="94428438"/>
<protein>
    <submittedName>
        <fullName evidence="2">Uncharacterized protein</fullName>
    </submittedName>
</protein>
<feature type="non-terminal residue" evidence="2">
    <location>
        <position position="58"/>
    </location>
</feature>
<dbReference type="EMBL" id="MIGC01002417">
    <property type="protein sequence ID" value="PHJ21114.1"/>
    <property type="molecule type" value="Genomic_DNA"/>
</dbReference>
<feature type="region of interest" description="Disordered" evidence="1">
    <location>
        <begin position="29"/>
        <end position="58"/>
    </location>
</feature>
<keyword evidence="3" id="KW-1185">Reference proteome</keyword>
<sequence>MRDISDISQCAPVGSASRFDDRELRDIATAGAERTSSDPGVSGVNSSSSKAVGVQSGE</sequence>
<dbReference type="Proteomes" id="UP000221165">
    <property type="component" value="Unassembled WGS sequence"/>
</dbReference>
<name>A0A2C6KZ08_9APIC</name>
<dbReference type="VEuPathDB" id="ToxoDB:CSUI_005047"/>
<comment type="caution">
    <text evidence="2">The sequence shown here is derived from an EMBL/GenBank/DDBJ whole genome shotgun (WGS) entry which is preliminary data.</text>
</comment>
<dbReference type="AlphaFoldDB" id="A0A2C6KZ08"/>
<dbReference type="RefSeq" id="XP_067922798.1">
    <property type="nucleotide sequence ID" value="XM_068065227.1"/>
</dbReference>
<gene>
    <name evidence="2" type="ORF">CSUI_005047</name>
</gene>
<accession>A0A2C6KZ08</accession>
<evidence type="ECO:0000313" key="2">
    <source>
        <dbReference type="EMBL" id="PHJ21114.1"/>
    </source>
</evidence>
<evidence type="ECO:0000256" key="1">
    <source>
        <dbReference type="SAM" id="MobiDB-lite"/>
    </source>
</evidence>
<feature type="compositionally biased region" description="Polar residues" evidence="1">
    <location>
        <begin position="37"/>
        <end position="50"/>
    </location>
</feature>
<evidence type="ECO:0000313" key="3">
    <source>
        <dbReference type="Proteomes" id="UP000221165"/>
    </source>
</evidence>
<reference evidence="2 3" key="1">
    <citation type="journal article" date="2017" name="Int. J. Parasitol.">
        <title>The genome of the protozoan parasite Cystoisospora suis and a reverse vaccinology approach to identify vaccine candidates.</title>
        <authorList>
            <person name="Palmieri N."/>
            <person name="Shrestha A."/>
            <person name="Ruttkowski B."/>
            <person name="Beck T."/>
            <person name="Vogl C."/>
            <person name="Tomley F."/>
            <person name="Blake D.P."/>
            <person name="Joachim A."/>
        </authorList>
    </citation>
    <scope>NUCLEOTIDE SEQUENCE [LARGE SCALE GENOMIC DNA]</scope>
    <source>
        <strain evidence="2 3">Wien I</strain>
    </source>
</reference>
<organism evidence="2 3">
    <name type="scientific">Cystoisospora suis</name>
    <dbReference type="NCBI Taxonomy" id="483139"/>
    <lineage>
        <taxon>Eukaryota</taxon>
        <taxon>Sar</taxon>
        <taxon>Alveolata</taxon>
        <taxon>Apicomplexa</taxon>
        <taxon>Conoidasida</taxon>
        <taxon>Coccidia</taxon>
        <taxon>Eucoccidiorida</taxon>
        <taxon>Eimeriorina</taxon>
        <taxon>Sarcocystidae</taxon>
        <taxon>Cystoisospora</taxon>
    </lineage>
</organism>
<proteinExistence type="predicted"/>